<reference evidence="2 3" key="1">
    <citation type="journal article" date="2018" name="Mol. Plant">
        <title>The genome of Artemisia annua provides insight into the evolution of Asteraceae family and artemisinin biosynthesis.</title>
        <authorList>
            <person name="Shen Q."/>
            <person name="Zhang L."/>
            <person name="Liao Z."/>
            <person name="Wang S."/>
            <person name="Yan T."/>
            <person name="Shi P."/>
            <person name="Liu M."/>
            <person name="Fu X."/>
            <person name="Pan Q."/>
            <person name="Wang Y."/>
            <person name="Lv Z."/>
            <person name="Lu X."/>
            <person name="Zhang F."/>
            <person name="Jiang W."/>
            <person name="Ma Y."/>
            <person name="Chen M."/>
            <person name="Hao X."/>
            <person name="Li L."/>
            <person name="Tang Y."/>
            <person name="Lv G."/>
            <person name="Zhou Y."/>
            <person name="Sun X."/>
            <person name="Brodelius P.E."/>
            <person name="Rose J.K.C."/>
            <person name="Tang K."/>
        </authorList>
    </citation>
    <scope>NUCLEOTIDE SEQUENCE [LARGE SCALE GENOMIC DNA]</scope>
    <source>
        <strain evidence="3">cv. Huhao1</strain>
        <tissue evidence="2">Leaf</tissue>
    </source>
</reference>
<dbReference type="EMBL" id="PKPP01011934">
    <property type="protein sequence ID" value="PWA43255.1"/>
    <property type="molecule type" value="Genomic_DNA"/>
</dbReference>
<dbReference type="AlphaFoldDB" id="A0A2U1L2N9"/>
<keyword evidence="1" id="KW-0472">Membrane</keyword>
<organism evidence="2 3">
    <name type="scientific">Artemisia annua</name>
    <name type="common">Sweet wormwood</name>
    <dbReference type="NCBI Taxonomy" id="35608"/>
    <lineage>
        <taxon>Eukaryota</taxon>
        <taxon>Viridiplantae</taxon>
        <taxon>Streptophyta</taxon>
        <taxon>Embryophyta</taxon>
        <taxon>Tracheophyta</taxon>
        <taxon>Spermatophyta</taxon>
        <taxon>Magnoliopsida</taxon>
        <taxon>eudicotyledons</taxon>
        <taxon>Gunneridae</taxon>
        <taxon>Pentapetalae</taxon>
        <taxon>asterids</taxon>
        <taxon>campanulids</taxon>
        <taxon>Asterales</taxon>
        <taxon>Asteraceae</taxon>
        <taxon>Asteroideae</taxon>
        <taxon>Anthemideae</taxon>
        <taxon>Artemisiinae</taxon>
        <taxon>Artemisia</taxon>
    </lineage>
</organism>
<evidence type="ECO:0000313" key="3">
    <source>
        <dbReference type="Proteomes" id="UP000245207"/>
    </source>
</evidence>
<dbReference type="Proteomes" id="UP000245207">
    <property type="component" value="Unassembled WGS sequence"/>
</dbReference>
<proteinExistence type="predicted"/>
<evidence type="ECO:0000313" key="2">
    <source>
        <dbReference type="EMBL" id="PWA43255.1"/>
    </source>
</evidence>
<gene>
    <name evidence="2" type="ORF">CTI12_AA536250</name>
</gene>
<feature type="transmembrane region" description="Helical" evidence="1">
    <location>
        <begin position="22"/>
        <end position="43"/>
    </location>
</feature>
<accession>A0A2U1L2N9</accession>
<sequence>MVVFEEKRKWCHRWILELLFEILARIWGLGVSTAAFDLWIWGLDCLFHQKRKTNLLCCVTVHRRLVYVPKAILANSK</sequence>
<name>A0A2U1L2N9_ARTAN</name>
<keyword evidence="1" id="KW-1133">Transmembrane helix</keyword>
<protein>
    <submittedName>
        <fullName evidence="2">Uncharacterized protein</fullName>
    </submittedName>
</protein>
<keyword evidence="1" id="KW-0812">Transmembrane</keyword>
<evidence type="ECO:0000256" key="1">
    <source>
        <dbReference type="SAM" id="Phobius"/>
    </source>
</evidence>
<comment type="caution">
    <text evidence="2">The sequence shown here is derived from an EMBL/GenBank/DDBJ whole genome shotgun (WGS) entry which is preliminary data.</text>
</comment>
<keyword evidence="3" id="KW-1185">Reference proteome</keyword>